<comment type="similarity">
    <text evidence="1 4">Belongs to the carnitine/choline acetyltransferase family.</text>
</comment>
<keyword evidence="2 4" id="KW-0808">Transferase</keyword>
<protein>
    <recommendedName>
        <fullName evidence="5">Choline/carnitine acyltransferase domain-containing protein</fullName>
    </recommendedName>
</protein>
<gene>
    <name evidence="6" type="ORF">CVLEPA_LOCUS23887</name>
</gene>
<evidence type="ECO:0000256" key="3">
    <source>
        <dbReference type="ARBA" id="ARBA00023315"/>
    </source>
</evidence>
<evidence type="ECO:0000256" key="1">
    <source>
        <dbReference type="ARBA" id="ARBA00005232"/>
    </source>
</evidence>
<dbReference type="EMBL" id="CAWYQH010000119">
    <property type="protein sequence ID" value="CAK8691319.1"/>
    <property type="molecule type" value="Genomic_DNA"/>
</dbReference>
<keyword evidence="3 4" id="KW-0012">Acyltransferase</keyword>
<dbReference type="Pfam" id="PF00755">
    <property type="entry name" value="Carn_acyltransf"/>
    <property type="match status" value="1"/>
</dbReference>
<keyword evidence="7" id="KW-1185">Reference proteome</keyword>
<dbReference type="Proteomes" id="UP001642483">
    <property type="component" value="Unassembled WGS sequence"/>
</dbReference>
<dbReference type="InterPro" id="IPR039551">
    <property type="entry name" value="Cho/carn_acyl_trans"/>
</dbReference>
<dbReference type="Gene3D" id="3.30.559.70">
    <property type="entry name" value="Choline/Carnitine o-acyltransferase, domain 2"/>
    <property type="match status" value="1"/>
</dbReference>
<evidence type="ECO:0000256" key="4">
    <source>
        <dbReference type="RuleBase" id="RU003801"/>
    </source>
</evidence>
<dbReference type="PROSITE" id="PS00440">
    <property type="entry name" value="ACYLTRANSF_C_2"/>
    <property type="match status" value="1"/>
</dbReference>
<evidence type="ECO:0000259" key="5">
    <source>
        <dbReference type="Pfam" id="PF00755"/>
    </source>
</evidence>
<sequence length="322" mass="36536">MTGNGYNRWFDKSLTMIFASNGAMGLNVEHTSAEATLAGRLWEFGYYHSKYDANGDAMHQGLQHTNLPVAEYLSWNLDDYSSDIADVKDKWEELVKDFDAYIFLADKGKSFIKKLRVSPDGYIQMALQLAFYRRHKETPKTYETAATRLFKYGRTETIRSVSEHSVQFTKTFDDPAVPSKTKVDHLKAAIKHQTRYKYDAMNGQAVDRHLLGLYLAGKFSKSVPKLFTLKPFSETDKLSTSQSPLRYDPVISKKLVNVTDPVGGGFGAQRPDGYGISYFMDDEKIHFLIASFHQCDDTDSAEFGEDIQRAIDDMKTLMEATN</sequence>
<accession>A0ABP0GL20</accession>
<dbReference type="InterPro" id="IPR000542">
    <property type="entry name" value="Carn_acyl_trans"/>
</dbReference>
<proteinExistence type="inferred from homology"/>
<feature type="domain" description="Choline/carnitine acyltransferase" evidence="5">
    <location>
        <begin position="2"/>
        <end position="308"/>
    </location>
</feature>
<organism evidence="6 7">
    <name type="scientific">Clavelina lepadiformis</name>
    <name type="common">Light-bulb sea squirt</name>
    <name type="synonym">Ascidia lepadiformis</name>
    <dbReference type="NCBI Taxonomy" id="159417"/>
    <lineage>
        <taxon>Eukaryota</taxon>
        <taxon>Metazoa</taxon>
        <taxon>Chordata</taxon>
        <taxon>Tunicata</taxon>
        <taxon>Ascidiacea</taxon>
        <taxon>Aplousobranchia</taxon>
        <taxon>Clavelinidae</taxon>
        <taxon>Clavelina</taxon>
    </lineage>
</organism>
<evidence type="ECO:0000313" key="6">
    <source>
        <dbReference type="EMBL" id="CAK8691319.1"/>
    </source>
</evidence>
<name>A0ABP0GL20_CLALP</name>
<evidence type="ECO:0000313" key="7">
    <source>
        <dbReference type="Proteomes" id="UP001642483"/>
    </source>
</evidence>
<dbReference type="InterPro" id="IPR023213">
    <property type="entry name" value="CAT-like_dom_sf"/>
</dbReference>
<dbReference type="Gene3D" id="3.30.559.10">
    <property type="entry name" value="Chloramphenicol acetyltransferase-like domain"/>
    <property type="match status" value="1"/>
</dbReference>
<comment type="caution">
    <text evidence="6">The sequence shown here is derived from an EMBL/GenBank/DDBJ whole genome shotgun (WGS) entry which is preliminary data.</text>
</comment>
<reference evidence="6 7" key="1">
    <citation type="submission" date="2024-02" db="EMBL/GenBank/DDBJ databases">
        <authorList>
            <person name="Daric V."/>
            <person name="Darras S."/>
        </authorList>
    </citation>
    <scope>NUCLEOTIDE SEQUENCE [LARGE SCALE GENOMIC DNA]</scope>
</reference>
<evidence type="ECO:0000256" key="2">
    <source>
        <dbReference type="ARBA" id="ARBA00022679"/>
    </source>
</evidence>
<dbReference type="PANTHER" id="PTHR22589:SF113">
    <property type="entry name" value="CARNITINE O-PALMITOYLTRANSFERASE 1, LIVER ISOFORM-LIKE"/>
    <property type="match status" value="1"/>
</dbReference>
<dbReference type="PANTHER" id="PTHR22589">
    <property type="entry name" value="CARNITINE O-ACYLTRANSFERASE"/>
    <property type="match status" value="1"/>
</dbReference>
<dbReference type="SUPFAM" id="SSF52777">
    <property type="entry name" value="CoA-dependent acyltransferases"/>
    <property type="match status" value="2"/>
</dbReference>
<dbReference type="InterPro" id="IPR042231">
    <property type="entry name" value="Cho/carn_acyl_trans_2"/>
</dbReference>